<sequence>MHLVHISFARKKFAGISEALEVFAPWASSRRCETLVKHAGDLNRPDKKRLEKLDELQGLLREYYETLLLQSQIAQYKGPSSRVLAAFRDYLEGKAFKSATTDAMPLISGRAKDFLSDKADLIALRRAAEEDMLSKLLQDHWPFPKRATDDPLDRTTIYKNTHVVRTVAGISMIPAAIVLIGAIVSLHAVTSDQAKLGLVATYTLLFAASITLLTNARRAEVFAATAAYAAVLVMFVSGDLGASSSEQWLVQMENDVFKTVRCPI</sequence>
<protein>
    <recommendedName>
        <fullName evidence="2">DUF6594 domain-containing protein</fullName>
    </recommendedName>
</protein>
<dbReference type="EMBL" id="ML996211">
    <property type="protein sequence ID" value="KAF2730705.1"/>
    <property type="molecule type" value="Genomic_DNA"/>
</dbReference>
<keyword evidence="1" id="KW-0812">Transmembrane</keyword>
<dbReference type="Pfam" id="PF20237">
    <property type="entry name" value="DUF6594"/>
    <property type="match status" value="1"/>
</dbReference>
<feature type="transmembrane region" description="Helical" evidence="1">
    <location>
        <begin position="221"/>
        <end position="242"/>
    </location>
</feature>
<dbReference type="AlphaFoldDB" id="A0A9P4QS81"/>
<evidence type="ECO:0000256" key="1">
    <source>
        <dbReference type="SAM" id="Phobius"/>
    </source>
</evidence>
<evidence type="ECO:0000313" key="3">
    <source>
        <dbReference type="EMBL" id="KAF2730705.1"/>
    </source>
</evidence>
<accession>A0A9P4QS81</accession>
<reference evidence="3" key="1">
    <citation type="journal article" date="2020" name="Stud. Mycol.">
        <title>101 Dothideomycetes genomes: a test case for predicting lifestyles and emergence of pathogens.</title>
        <authorList>
            <person name="Haridas S."/>
            <person name="Albert R."/>
            <person name="Binder M."/>
            <person name="Bloem J."/>
            <person name="Labutti K."/>
            <person name="Salamov A."/>
            <person name="Andreopoulos B."/>
            <person name="Baker S."/>
            <person name="Barry K."/>
            <person name="Bills G."/>
            <person name="Bluhm B."/>
            <person name="Cannon C."/>
            <person name="Castanera R."/>
            <person name="Culley D."/>
            <person name="Daum C."/>
            <person name="Ezra D."/>
            <person name="Gonzalez J."/>
            <person name="Henrissat B."/>
            <person name="Kuo A."/>
            <person name="Liang C."/>
            <person name="Lipzen A."/>
            <person name="Lutzoni F."/>
            <person name="Magnuson J."/>
            <person name="Mondo S."/>
            <person name="Nolan M."/>
            <person name="Ohm R."/>
            <person name="Pangilinan J."/>
            <person name="Park H.-J."/>
            <person name="Ramirez L."/>
            <person name="Alfaro M."/>
            <person name="Sun H."/>
            <person name="Tritt A."/>
            <person name="Yoshinaga Y."/>
            <person name="Zwiers L.-H."/>
            <person name="Turgeon B."/>
            <person name="Goodwin S."/>
            <person name="Spatafora J."/>
            <person name="Crous P."/>
            <person name="Grigoriev I."/>
        </authorList>
    </citation>
    <scope>NUCLEOTIDE SEQUENCE</scope>
    <source>
        <strain evidence="3">CBS 125425</strain>
    </source>
</reference>
<keyword evidence="1" id="KW-1133">Transmembrane helix</keyword>
<feature type="transmembrane region" description="Helical" evidence="1">
    <location>
        <begin position="167"/>
        <end position="190"/>
    </location>
</feature>
<feature type="transmembrane region" description="Helical" evidence="1">
    <location>
        <begin position="196"/>
        <end position="214"/>
    </location>
</feature>
<name>A0A9P4QS81_9PLEO</name>
<gene>
    <name evidence="3" type="ORF">EJ04DRAFT_567476</name>
</gene>
<dbReference type="OrthoDB" id="3533814at2759"/>
<dbReference type="PANTHER" id="PTHR34502:SF4">
    <property type="entry name" value="DUF6594 DOMAIN-CONTAINING PROTEIN"/>
    <property type="match status" value="1"/>
</dbReference>
<feature type="domain" description="DUF6594" evidence="2">
    <location>
        <begin position="44"/>
        <end position="233"/>
    </location>
</feature>
<comment type="caution">
    <text evidence="3">The sequence shown here is derived from an EMBL/GenBank/DDBJ whole genome shotgun (WGS) entry which is preliminary data.</text>
</comment>
<organism evidence="3 4">
    <name type="scientific">Polyplosphaeria fusca</name>
    <dbReference type="NCBI Taxonomy" id="682080"/>
    <lineage>
        <taxon>Eukaryota</taxon>
        <taxon>Fungi</taxon>
        <taxon>Dikarya</taxon>
        <taxon>Ascomycota</taxon>
        <taxon>Pezizomycotina</taxon>
        <taxon>Dothideomycetes</taxon>
        <taxon>Pleosporomycetidae</taxon>
        <taxon>Pleosporales</taxon>
        <taxon>Tetraplosphaeriaceae</taxon>
        <taxon>Polyplosphaeria</taxon>
    </lineage>
</organism>
<dbReference type="InterPro" id="IPR046529">
    <property type="entry name" value="DUF6594"/>
</dbReference>
<evidence type="ECO:0000313" key="4">
    <source>
        <dbReference type="Proteomes" id="UP000799444"/>
    </source>
</evidence>
<evidence type="ECO:0000259" key="2">
    <source>
        <dbReference type="Pfam" id="PF20237"/>
    </source>
</evidence>
<keyword evidence="1" id="KW-0472">Membrane</keyword>
<proteinExistence type="predicted"/>
<dbReference type="Proteomes" id="UP000799444">
    <property type="component" value="Unassembled WGS sequence"/>
</dbReference>
<keyword evidence="4" id="KW-1185">Reference proteome</keyword>
<dbReference type="PANTHER" id="PTHR34502">
    <property type="entry name" value="DUF6594 DOMAIN-CONTAINING PROTEIN-RELATED"/>
    <property type="match status" value="1"/>
</dbReference>